<feature type="chain" id="PRO_5037380043" evidence="9">
    <location>
        <begin position="29"/>
        <end position="760"/>
    </location>
</feature>
<name>A0A916QLI4_9GAMM</name>
<reference evidence="11" key="1">
    <citation type="journal article" date="2014" name="Int. J. Syst. Evol. Microbiol.">
        <title>Complete genome sequence of Corynebacterium casei LMG S-19264T (=DSM 44701T), isolated from a smear-ripened cheese.</title>
        <authorList>
            <consortium name="US DOE Joint Genome Institute (JGI-PGF)"/>
            <person name="Walter F."/>
            <person name="Albersmeier A."/>
            <person name="Kalinowski J."/>
            <person name="Ruckert C."/>
        </authorList>
    </citation>
    <scope>NUCLEOTIDE SEQUENCE</scope>
    <source>
        <strain evidence="11">CGMCC 1.15425</strain>
    </source>
</reference>
<evidence type="ECO:0000256" key="6">
    <source>
        <dbReference type="ARBA" id="ARBA00023002"/>
    </source>
</evidence>
<dbReference type="Pfam" id="PF13442">
    <property type="entry name" value="Cytochrome_CBB3"/>
    <property type="match status" value="1"/>
</dbReference>
<evidence type="ECO:0000256" key="7">
    <source>
        <dbReference type="ARBA" id="ARBA00023004"/>
    </source>
</evidence>
<evidence type="ECO:0000313" key="11">
    <source>
        <dbReference type="EMBL" id="GFZ75812.1"/>
    </source>
</evidence>
<evidence type="ECO:0000256" key="3">
    <source>
        <dbReference type="ARBA" id="ARBA00022617"/>
    </source>
</evidence>
<keyword evidence="6" id="KW-0560">Oxidoreductase</keyword>
<dbReference type="PANTHER" id="PTHR32303:SF4">
    <property type="entry name" value="QUINOPROTEIN GLUCOSE DEHYDROGENASE"/>
    <property type="match status" value="1"/>
</dbReference>
<evidence type="ECO:0000256" key="4">
    <source>
        <dbReference type="ARBA" id="ARBA00022723"/>
    </source>
</evidence>
<gene>
    <name evidence="11" type="ORF">GCM10011403_17960</name>
</gene>
<evidence type="ECO:0000256" key="8">
    <source>
        <dbReference type="PROSITE-ProRule" id="PRU00433"/>
    </source>
</evidence>
<dbReference type="Pfam" id="PF01011">
    <property type="entry name" value="PQQ"/>
    <property type="match status" value="1"/>
</dbReference>
<comment type="cofactor">
    <cofactor evidence="1">
        <name>pyrroloquinoline quinone</name>
        <dbReference type="ChEBI" id="CHEBI:58442"/>
    </cofactor>
</comment>
<protein>
    <submittedName>
        <fullName evidence="11">Quinate dehydrogenase</fullName>
    </submittedName>
</protein>
<accession>A0A916QLI4</accession>
<evidence type="ECO:0000256" key="9">
    <source>
        <dbReference type="SAM" id="SignalP"/>
    </source>
</evidence>
<organism evidence="11 12">
    <name type="scientific">Pseudohongiella nitratireducens</name>
    <dbReference type="NCBI Taxonomy" id="1768907"/>
    <lineage>
        <taxon>Bacteria</taxon>
        <taxon>Pseudomonadati</taxon>
        <taxon>Pseudomonadota</taxon>
        <taxon>Gammaproteobacteria</taxon>
        <taxon>Pseudomonadales</taxon>
        <taxon>Pseudohongiellaceae</taxon>
        <taxon>Pseudohongiella</taxon>
    </lineage>
</organism>
<keyword evidence="7 8" id="KW-0408">Iron</keyword>
<dbReference type="OrthoDB" id="9773456at2"/>
<dbReference type="EMBL" id="BMIY01000007">
    <property type="protein sequence ID" value="GFZ75812.1"/>
    <property type="molecule type" value="Genomic_DNA"/>
</dbReference>
<dbReference type="Proteomes" id="UP000627715">
    <property type="component" value="Unassembled WGS sequence"/>
</dbReference>
<dbReference type="SUPFAM" id="SSF50998">
    <property type="entry name" value="Quinoprotein alcohol dehydrogenase-like"/>
    <property type="match status" value="1"/>
</dbReference>
<dbReference type="PROSITE" id="PS51007">
    <property type="entry name" value="CYTC"/>
    <property type="match status" value="1"/>
</dbReference>
<evidence type="ECO:0000259" key="10">
    <source>
        <dbReference type="PROSITE" id="PS51007"/>
    </source>
</evidence>
<dbReference type="GO" id="GO:0016491">
    <property type="term" value="F:oxidoreductase activity"/>
    <property type="evidence" value="ECO:0007669"/>
    <property type="project" value="UniProtKB-KW"/>
</dbReference>
<dbReference type="GO" id="GO:0009055">
    <property type="term" value="F:electron transfer activity"/>
    <property type="evidence" value="ECO:0007669"/>
    <property type="project" value="InterPro"/>
</dbReference>
<keyword evidence="12" id="KW-1185">Reference proteome</keyword>
<dbReference type="SUPFAM" id="SSF46626">
    <property type="entry name" value="Cytochrome c"/>
    <property type="match status" value="1"/>
</dbReference>
<dbReference type="InterPro" id="IPR002372">
    <property type="entry name" value="PQQ_rpt_dom"/>
</dbReference>
<evidence type="ECO:0000256" key="5">
    <source>
        <dbReference type="ARBA" id="ARBA00022729"/>
    </source>
</evidence>
<keyword evidence="3 8" id="KW-0349">Heme</keyword>
<evidence type="ECO:0000256" key="1">
    <source>
        <dbReference type="ARBA" id="ARBA00001931"/>
    </source>
</evidence>
<dbReference type="Gene3D" id="2.140.10.10">
    <property type="entry name" value="Quinoprotein alcohol dehydrogenase-like superfamily"/>
    <property type="match status" value="2"/>
</dbReference>
<feature type="domain" description="Cytochrome c" evidence="10">
    <location>
        <begin position="682"/>
        <end position="757"/>
    </location>
</feature>
<dbReference type="Gene3D" id="1.10.760.10">
    <property type="entry name" value="Cytochrome c-like domain"/>
    <property type="match status" value="1"/>
</dbReference>
<dbReference type="GO" id="GO:0046872">
    <property type="term" value="F:metal ion binding"/>
    <property type="evidence" value="ECO:0007669"/>
    <property type="project" value="UniProtKB-KW"/>
</dbReference>
<dbReference type="InterPro" id="IPR011047">
    <property type="entry name" value="Quinoprotein_ADH-like_sf"/>
</dbReference>
<comment type="caution">
    <text evidence="11">The sequence shown here is derived from an EMBL/GenBank/DDBJ whole genome shotgun (WGS) entry which is preliminary data.</text>
</comment>
<dbReference type="InterPro" id="IPR018391">
    <property type="entry name" value="PQQ_b-propeller_rpt"/>
</dbReference>
<dbReference type="RefSeq" id="WP_082866499.1">
    <property type="nucleotide sequence ID" value="NZ_LWHM01000016.1"/>
</dbReference>
<evidence type="ECO:0000256" key="2">
    <source>
        <dbReference type="ARBA" id="ARBA00008156"/>
    </source>
</evidence>
<dbReference type="InterPro" id="IPR036909">
    <property type="entry name" value="Cyt_c-like_dom_sf"/>
</dbReference>
<sequence length="760" mass="82505">MQIIMTTRPLHTLLLVLSCVVSASNGFAQYGAPDGEWHTWGGDAGFTRYSPLNQITATNVTELQVAWRWQALPLGNRPDSNMKSTPLMVDGVLYVPTGEHQVVALDPGSGQELWRYTPPPHDAPPRGLSLGSRSLAVWQSQNQRQTRIFHNTLDGRLLSIDARTGLADADFGDGGVIDLREGLYPDGSDADSVGSSSPAAVVGDMVVVQVVGRITAANTTATPGHIRAYDVRTGQLRWRFNTIPQPGETGHESWHGDAWSYTGNAGVWSMMSVDPETGYIYLPVEAASNDFYGGHRPGNNLFAQSLVCLDGRTGELVWYYQLTHHGLWDYDPPSAPILGDVTVNGRPIKTVTQLTKQGLSFVFDRETGEPVWPIEERPVPQSEVPGELSSLTQPFPSRPEPYLSLGFHEDDLIDFTPALRQEALAIAGQYVTGPLYTPPTPVREGGTQGTWVNPGYQGGSNWNGGAFDPETGHMYVPLRKAPMIASLGEADAAQTDWRYLRGRSIFIQGPQGLPIMRPPWSLVTATDMNRGQHVWSTNIGPAPASVQSHPSLQGLDLDFDSMGYPMIRPSPLLTSELLFLAEAGHLSGDPGGPMFRAYDKQSGEVVAEIELPSKASGAPMTYWYQGHQYIVIAVATAEHPAELVALALPSAPRHWSADREPAVIEIRSQQRQAATEPELSSEEEEQGRQLFARYCVSCHGDDGNGVSGGTAPGLGSQTEVESVTAMIRRGGVEMPALESQLTDGEIELLAEYVVTRLAGR</sequence>
<keyword evidence="5 9" id="KW-0732">Signal</keyword>
<reference evidence="11" key="2">
    <citation type="submission" date="2020-09" db="EMBL/GenBank/DDBJ databases">
        <authorList>
            <person name="Sun Q."/>
            <person name="Zhou Y."/>
        </authorList>
    </citation>
    <scope>NUCLEOTIDE SEQUENCE</scope>
    <source>
        <strain evidence="11">CGMCC 1.15425</strain>
    </source>
</reference>
<dbReference type="GO" id="GO:0020037">
    <property type="term" value="F:heme binding"/>
    <property type="evidence" value="ECO:0007669"/>
    <property type="project" value="InterPro"/>
</dbReference>
<proteinExistence type="inferred from homology"/>
<feature type="signal peptide" evidence="9">
    <location>
        <begin position="1"/>
        <end position="28"/>
    </location>
</feature>
<dbReference type="AlphaFoldDB" id="A0A916QLI4"/>
<evidence type="ECO:0000313" key="12">
    <source>
        <dbReference type="Proteomes" id="UP000627715"/>
    </source>
</evidence>
<comment type="similarity">
    <text evidence="2">Belongs to the bacterial PQQ dehydrogenase family.</text>
</comment>
<dbReference type="PANTHER" id="PTHR32303">
    <property type="entry name" value="QUINOPROTEIN ALCOHOL DEHYDROGENASE (CYTOCHROME C)"/>
    <property type="match status" value="1"/>
</dbReference>
<dbReference type="InterPro" id="IPR009056">
    <property type="entry name" value="Cyt_c-like_dom"/>
</dbReference>
<dbReference type="SMART" id="SM00564">
    <property type="entry name" value="PQQ"/>
    <property type="match status" value="4"/>
</dbReference>
<keyword evidence="4 8" id="KW-0479">Metal-binding</keyword>